<protein>
    <recommendedName>
        <fullName evidence="2">Tetratricopeptide repeat protein 38</fullName>
    </recommendedName>
</protein>
<organism evidence="5 6">
    <name type="scientific">Caenimonas koreensis DSM 17982</name>
    <dbReference type="NCBI Taxonomy" id="1121255"/>
    <lineage>
        <taxon>Bacteria</taxon>
        <taxon>Pseudomonadati</taxon>
        <taxon>Pseudomonadota</taxon>
        <taxon>Betaproteobacteria</taxon>
        <taxon>Burkholderiales</taxon>
        <taxon>Comamonadaceae</taxon>
        <taxon>Caenimonas</taxon>
    </lineage>
</organism>
<dbReference type="CDD" id="cd05804">
    <property type="entry name" value="StaR_like"/>
    <property type="match status" value="1"/>
</dbReference>
<keyword evidence="4" id="KW-0802">TPR repeat</keyword>
<dbReference type="AlphaFoldDB" id="A0A844BA18"/>
<comment type="similarity">
    <text evidence="1">Belongs to the TTC38 family.</text>
</comment>
<dbReference type="Gene3D" id="1.25.40.10">
    <property type="entry name" value="Tetratricopeptide repeat domain"/>
    <property type="match status" value="1"/>
</dbReference>
<dbReference type="SUPFAM" id="SSF48452">
    <property type="entry name" value="TPR-like"/>
    <property type="match status" value="1"/>
</dbReference>
<evidence type="ECO:0000256" key="1">
    <source>
        <dbReference type="ARBA" id="ARBA00005857"/>
    </source>
</evidence>
<evidence type="ECO:0000256" key="3">
    <source>
        <dbReference type="ARBA" id="ARBA00022737"/>
    </source>
</evidence>
<reference evidence="5 6" key="1">
    <citation type="submission" date="2019-11" db="EMBL/GenBank/DDBJ databases">
        <title>Caenimonas koreensis gen. nov., sp. nov., isolated from activated sludge.</title>
        <authorList>
            <person name="Seung H.R."/>
        </authorList>
    </citation>
    <scope>NUCLEOTIDE SEQUENCE [LARGE SCALE GENOMIC DNA]</scope>
    <source>
        <strain evidence="5 6">EMB320</strain>
    </source>
</reference>
<dbReference type="Proteomes" id="UP000487350">
    <property type="component" value="Unassembled WGS sequence"/>
</dbReference>
<dbReference type="EMBL" id="WJBU01000012">
    <property type="protein sequence ID" value="MRD48376.1"/>
    <property type="molecule type" value="Genomic_DNA"/>
</dbReference>
<proteinExistence type="inferred from homology"/>
<evidence type="ECO:0000313" key="6">
    <source>
        <dbReference type="Proteomes" id="UP000487350"/>
    </source>
</evidence>
<dbReference type="InterPro" id="IPR011990">
    <property type="entry name" value="TPR-like_helical_dom_sf"/>
</dbReference>
<sequence length="445" mass="48755">MPCAMLTDAFGNAVTLHDESALGGLNDFALGFLASEARAVNIIATAANDSSPLVQAYAAAVYMFAESPDGPKNAQPFLDRALAAAHSANDREQRFIHAVKAWVEGDIPRAIQLHEEQARLYPRDLVSLKLGDYHLFNIGDAPGMLRLLLGTTTAAGDICYLHGMLAFALEQCLMLEPAEAAARKAIAMQRREPWAHHALAHVMLTQGRIHEGHAFMQDVSDTWTGLNSFMVTHNWWHQALFALELDRHAEVLDLYDSQVWGVAKDYSQDQVNAVSLLARLEMAGVDVGDRWHDVANYLEARVNDHVLPFLDMQYLYALARADRPQADVLMRNIEAYARTAPAHMQAAWQRVCVPASRGLLAHARGDFTQAIEAMGAATPRLAEIGGSHAQRDLFMQVYVDSLVRGGQLAGAQHMLQQQARLSPESARLARQAASINTALGIAQAA</sequence>
<dbReference type="OrthoDB" id="9815900at2"/>
<keyword evidence="3" id="KW-0677">Repeat</keyword>
<accession>A0A844BA18</accession>
<dbReference type="PANTHER" id="PTHR16263">
    <property type="entry name" value="TETRATRICOPEPTIDE REPEAT PROTEIN 38"/>
    <property type="match status" value="1"/>
</dbReference>
<comment type="caution">
    <text evidence="5">The sequence shown here is derived from an EMBL/GenBank/DDBJ whole genome shotgun (WGS) entry which is preliminary data.</text>
</comment>
<name>A0A844BA18_9BURK</name>
<evidence type="ECO:0000313" key="5">
    <source>
        <dbReference type="EMBL" id="MRD48376.1"/>
    </source>
</evidence>
<dbReference type="InterPro" id="IPR033891">
    <property type="entry name" value="TTC38"/>
</dbReference>
<evidence type="ECO:0000256" key="2">
    <source>
        <dbReference type="ARBA" id="ARBA00019992"/>
    </source>
</evidence>
<keyword evidence="6" id="KW-1185">Reference proteome</keyword>
<dbReference type="PANTHER" id="PTHR16263:SF4">
    <property type="entry name" value="TETRATRICOPEPTIDE REPEAT PROTEIN 38"/>
    <property type="match status" value="1"/>
</dbReference>
<gene>
    <name evidence="5" type="ORF">GHT07_13895</name>
</gene>
<evidence type="ECO:0000256" key="4">
    <source>
        <dbReference type="ARBA" id="ARBA00022803"/>
    </source>
</evidence>